<keyword evidence="5" id="KW-1185">Reference proteome</keyword>
<feature type="transmembrane region" description="Helical" evidence="2">
    <location>
        <begin position="143"/>
        <end position="160"/>
    </location>
</feature>
<dbReference type="InterPro" id="IPR036457">
    <property type="entry name" value="PPM-type-like_dom_sf"/>
</dbReference>
<dbReference type="InterPro" id="IPR052016">
    <property type="entry name" value="Bact_Sigma-Reg"/>
</dbReference>
<evidence type="ECO:0000313" key="4">
    <source>
        <dbReference type="EMBL" id="MEK0171994.1"/>
    </source>
</evidence>
<dbReference type="SUPFAM" id="SSF81606">
    <property type="entry name" value="PP2C-like"/>
    <property type="match status" value="1"/>
</dbReference>
<sequence length="432" mass="44626">MSRTTSVFESPLARQAPLSGLLALSAVLSITVPSLEVTDGGLFVGSLAVTGVATVVAALALALPHAVGLVPALLVLDFVAIALFRTSTGAGASVFTSLAVLPVVWCGSLRGRLTVVYAALGVTLVIMAPYFLTPTNVPGASELVRLGVTVIVFGTVAAVVQELSRRARRNVRAARLGEERVRAEIERAAAVQRSLLPTSTGHLGADVAVAGACLPAKSVGGDFFDWYETNTGIAVTLGDVMGKGVGAGLIAAAVRATVRSARTVDDPSEALLRAADGLAAEASVTDVTFTTLFHARISTDGTFRWADAGHGLSLVLRSDGTVDRLRSSDLPLGMGLRDEWATTEGFLDAGDLLISFSDGVLDLFGGREDTVDAVADLARACGSEPTALVAALSARADDIAHDDDVTVIAIRRAPIPADTSVVPVRPVRRDRA</sequence>
<comment type="caution">
    <text evidence="4">The sequence shown here is derived from an EMBL/GenBank/DDBJ whole genome shotgun (WGS) entry which is preliminary data.</text>
</comment>
<dbReference type="Gene3D" id="3.60.40.10">
    <property type="entry name" value="PPM-type phosphatase domain"/>
    <property type="match status" value="1"/>
</dbReference>
<dbReference type="Pfam" id="PF07228">
    <property type="entry name" value="SpoIIE"/>
    <property type="match status" value="1"/>
</dbReference>
<feature type="transmembrane region" description="Helical" evidence="2">
    <location>
        <begin position="114"/>
        <end position="131"/>
    </location>
</feature>
<feature type="transmembrane region" description="Helical" evidence="2">
    <location>
        <begin position="12"/>
        <end position="35"/>
    </location>
</feature>
<keyword evidence="2" id="KW-0472">Membrane</keyword>
<evidence type="ECO:0000313" key="5">
    <source>
        <dbReference type="Proteomes" id="UP001370299"/>
    </source>
</evidence>
<feature type="transmembrane region" description="Helical" evidence="2">
    <location>
        <begin position="90"/>
        <end position="107"/>
    </location>
</feature>
<dbReference type="PANTHER" id="PTHR43156:SF2">
    <property type="entry name" value="STAGE II SPORULATION PROTEIN E"/>
    <property type="match status" value="1"/>
</dbReference>
<keyword evidence="2" id="KW-0812">Transmembrane</keyword>
<keyword evidence="1" id="KW-0378">Hydrolase</keyword>
<reference evidence="4 5" key="1">
    <citation type="submission" date="2024-03" db="EMBL/GenBank/DDBJ databases">
        <title>Whole genomes of four grape xylem sap localized bacterial endophytes.</title>
        <authorList>
            <person name="Kumar G."/>
            <person name="Savka M.A."/>
        </authorList>
    </citation>
    <scope>NUCLEOTIDE SEQUENCE [LARGE SCALE GENOMIC DNA]</scope>
    <source>
        <strain evidence="4 5">RIT_GXS8</strain>
    </source>
</reference>
<dbReference type="InterPro" id="IPR001932">
    <property type="entry name" value="PPM-type_phosphatase-like_dom"/>
</dbReference>
<name>A0ABU8YBD2_9MICO</name>
<dbReference type="SMART" id="SM00331">
    <property type="entry name" value="PP2C_SIG"/>
    <property type="match status" value="1"/>
</dbReference>
<feature type="domain" description="PPM-type phosphatase" evidence="3">
    <location>
        <begin position="204"/>
        <end position="412"/>
    </location>
</feature>
<accession>A0ABU8YBD2</accession>
<proteinExistence type="predicted"/>
<feature type="transmembrane region" description="Helical" evidence="2">
    <location>
        <begin position="41"/>
        <end position="61"/>
    </location>
</feature>
<evidence type="ECO:0000256" key="1">
    <source>
        <dbReference type="ARBA" id="ARBA00022801"/>
    </source>
</evidence>
<dbReference type="EMBL" id="JBBLYY010000056">
    <property type="protein sequence ID" value="MEK0171994.1"/>
    <property type="molecule type" value="Genomic_DNA"/>
</dbReference>
<dbReference type="Proteomes" id="UP001370299">
    <property type="component" value="Unassembled WGS sequence"/>
</dbReference>
<dbReference type="PANTHER" id="PTHR43156">
    <property type="entry name" value="STAGE II SPORULATION PROTEIN E-RELATED"/>
    <property type="match status" value="1"/>
</dbReference>
<protein>
    <submittedName>
        <fullName evidence="4">SpoIIE family protein phosphatase</fullName>
    </submittedName>
</protein>
<dbReference type="RefSeq" id="WP_340195864.1">
    <property type="nucleotide sequence ID" value="NZ_JBBKAP010000013.1"/>
</dbReference>
<gene>
    <name evidence="4" type="ORF">WMN62_10975</name>
</gene>
<keyword evidence="2" id="KW-1133">Transmembrane helix</keyword>
<evidence type="ECO:0000256" key="2">
    <source>
        <dbReference type="SAM" id="Phobius"/>
    </source>
</evidence>
<evidence type="ECO:0000259" key="3">
    <source>
        <dbReference type="SMART" id="SM00331"/>
    </source>
</evidence>
<organism evidence="4 5">
    <name type="scientific">Curtobacterium citreum</name>
    <dbReference type="NCBI Taxonomy" id="2036"/>
    <lineage>
        <taxon>Bacteria</taxon>
        <taxon>Bacillati</taxon>
        <taxon>Actinomycetota</taxon>
        <taxon>Actinomycetes</taxon>
        <taxon>Micrococcales</taxon>
        <taxon>Microbacteriaceae</taxon>
        <taxon>Curtobacterium</taxon>
    </lineage>
</organism>